<evidence type="ECO:0000259" key="2">
    <source>
        <dbReference type="PROSITE" id="PS51192"/>
    </source>
</evidence>
<evidence type="ECO:0000259" key="3">
    <source>
        <dbReference type="PROSITE" id="PS51194"/>
    </source>
</evidence>
<dbReference type="InterPro" id="IPR001650">
    <property type="entry name" value="Helicase_C-like"/>
</dbReference>
<evidence type="ECO:0000259" key="1">
    <source>
        <dbReference type="PROSITE" id="PS50035"/>
    </source>
</evidence>
<feature type="domain" description="PLD phosphodiesterase" evidence="1">
    <location>
        <begin position="231"/>
        <end position="262"/>
    </location>
</feature>
<dbReference type="Gene3D" id="3.40.50.300">
    <property type="entry name" value="P-loop containing nucleotide triphosphate hydrolases"/>
    <property type="match status" value="2"/>
</dbReference>
<dbReference type="GO" id="GO:0120545">
    <property type="term" value="F:nucleic acid conformation isomerase activity"/>
    <property type="evidence" value="ECO:0007669"/>
    <property type="project" value="UniProtKB-ARBA"/>
</dbReference>
<dbReference type="GO" id="GO:0003677">
    <property type="term" value="F:DNA binding"/>
    <property type="evidence" value="ECO:0007669"/>
    <property type="project" value="InterPro"/>
</dbReference>
<reference evidence="5" key="1">
    <citation type="submission" date="2016-06" db="EMBL/GenBank/DDBJ databases">
        <authorList>
            <person name="Toshchakov V.S."/>
        </authorList>
    </citation>
    <scope>NUCLEOTIDE SEQUENCE [LARGE SCALE GENOMIC DNA]</scope>
    <source>
        <strain>PM4 (JCM 30641</strain>
        <strain evidence="5">\VKM B-2940)</strain>
    </source>
</reference>
<dbReference type="SUPFAM" id="SSF52540">
    <property type="entry name" value="P-loop containing nucleoside triphosphate hydrolases"/>
    <property type="match status" value="1"/>
</dbReference>
<dbReference type="GO" id="GO:0016887">
    <property type="term" value="F:ATP hydrolysis activity"/>
    <property type="evidence" value="ECO:0007669"/>
    <property type="project" value="TreeGrafter"/>
</dbReference>
<dbReference type="SMART" id="SM00490">
    <property type="entry name" value="HELICc"/>
    <property type="match status" value="1"/>
</dbReference>
<keyword evidence="5" id="KW-1185">Reference proteome</keyword>
<dbReference type="CDD" id="cd09203">
    <property type="entry name" value="PLDc_N_DEXD_b1"/>
    <property type="match status" value="1"/>
</dbReference>
<gene>
    <name evidence="4" type="ORF">CPM_0090</name>
</gene>
<dbReference type="AlphaFoldDB" id="A0A1R4A4S9"/>
<dbReference type="Pfam" id="PF00271">
    <property type="entry name" value="Helicase_C"/>
    <property type="match status" value="1"/>
</dbReference>
<dbReference type="GO" id="GO:0140097">
    <property type="term" value="F:catalytic activity, acting on DNA"/>
    <property type="evidence" value="ECO:0007669"/>
    <property type="project" value="UniProtKB-ARBA"/>
</dbReference>
<dbReference type="EMBL" id="LT719092">
    <property type="protein sequence ID" value="SJK83987.1"/>
    <property type="molecule type" value="Genomic_DNA"/>
</dbReference>
<dbReference type="InterPro" id="IPR019065">
    <property type="entry name" value="RE_NgoFVII_N"/>
</dbReference>
<dbReference type="Pfam" id="PF11907">
    <property type="entry name" value="DUF3427"/>
    <property type="match status" value="1"/>
</dbReference>
<feature type="domain" description="Helicase ATP-binding" evidence="2">
    <location>
        <begin position="347"/>
        <end position="504"/>
    </location>
</feature>
<dbReference type="CDD" id="cd18032">
    <property type="entry name" value="DEXHc_RE_I_III_res"/>
    <property type="match status" value="1"/>
</dbReference>
<dbReference type="STRING" id="1673428.CPM_0090"/>
<dbReference type="REBASE" id="183326">
    <property type="entry name" value="CdiPM4ORF90P"/>
</dbReference>
<dbReference type="InterPro" id="IPR001736">
    <property type="entry name" value="PLipase_D/transphosphatidylase"/>
</dbReference>
<dbReference type="PROSITE" id="PS51194">
    <property type="entry name" value="HELICASE_CTER"/>
    <property type="match status" value="1"/>
</dbReference>
<dbReference type="SUPFAM" id="SSF56024">
    <property type="entry name" value="Phospholipase D/nuclease"/>
    <property type="match status" value="1"/>
</dbReference>
<dbReference type="Gene3D" id="3.30.870.10">
    <property type="entry name" value="Endonuclease Chain A"/>
    <property type="match status" value="1"/>
</dbReference>
<dbReference type="PANTHER" id="PTHR47962">
    <property type="entry name" value="ATP-DEPENDENT HELICASE LHR-RELATED-RELATED"/>
    <property type="match status" value="1"/>
</dbReference>
<sequence length="1063" mass="122485">MGSILKSLDMLKKGIYEQLINDLIKNELESMSNHTDFQKSPIDDDDSSKVLTLYLSGLIRETLDNVRSRGHGISEQIDIVNKILDSLGKDKNLYPNISDNHEKRIENLLAIFDKKESQSLGRTVDKIERPITSISQSSLFTGASREPSMYSELKKEILSSDRIDILVSFIKWSGIRLIINELREFFEKNGKLRIITTTYMGATDVKSIEELNNLKNKNGESPEIKISYDTKRTRLHAKTYIFYRDTGFSTAYIGSSNLSNVAISSGLEWNVKITEKDMLETMNKVKATFQSYWESHDFESYSNGKRDKLVSAINSERNIGKENPSKFIADIHPFAYQQEILDRLEAERVVHGRYKNLIVAATGTGKTVISALDYKRFRTQNQGKTNRLLFVSHRKEILEQAIDCFRSVLRDQNFGEIGVGDNIPNRLDHLFMSIQMFNSRDMTTRTASDYYDFIIIDEFHHASAPSYQQLLTYYKPKILVGLTATPERMDGQDILKYFENKISAEMRLPEAIDRKLLSPFQYFGITDNIDLKDVKWVRGGYDKDQLSQIYSDGNRSSMERVSNIVDALTKYVDDIKNVSGIGFCVSQLHCKFMTEQFNSYGITSMYIDSNSKNDERKNIKELLERGEIKFVFTVDIYNEGVDIPSINTIMFLRPTESLTIFLQQLGRGLRISEGKDCLTVLDFVGQANKNYNFREKFSAMLSKTHMRLEREITDGFPDVPKGCYIQLERRAQEFILDNIRQAVGSRSKLKSLVSTFTADTGLPLTLKNFIEYYQLDLRGIYSKMSFSRLKADSGLALDFNNDMETLMTKAFLKLCSIDSRRWINFLLNVLKSNNLPDVSKMSQTERRMLNMFQYTVWKKSFDQCGFKSPEEAINRIKSSGPFLDEIIELLELRLDKIDFLDSPVYVGFDCPLDLHCNYTRDQILVAMDIDSPENMREGVKYIPKWKIDLLFVTLNKKEGDYTPTTLYEDYSINDTLFHWQSQSTTSVDSKTGKRYINHKEYGSKVLLFVRENKEDKTGAFPYTFLGTVEYYSHEGSRPMNIIWKLKNPIPGKYLEVSNSLLSS</sequence>
<dbReference type="InterPro" id="IPR027417">
    <property type="entry name" value="P-loop_NTPase"/>
</dbReference>
<dbReference type="PANTHER" id="PTHR47962:SF7">
    <property type="entry name" value="MITOCHONDRIAL ATP-DEPENDENT HELICASE IRC3-RELATED"/>
    <property type="match status" value="1"/>
</dbReference>
<dbReference type="SMART" id="SM00487">
    <property type="entry name" value="DEXDc"/>
    <property type="match status" value="1"/>
</dbReference>
<dbReference type="Pfam" id="PF09565">
    <property type="entry name" value="RE_NgoFVII"/>
    <property type="match status" value="1"/>
</dbReference>
<dbReference type="InterPro" id="IPR052511">
    <property type="entry name" value="ATP-dep_Helicase"/>
</dbReference>
<name>A0A1R4A4S9_9ARCH</name>
<dbReference type="GO" id="GO:0005524">
    <property type="term" value="F:ATP binding"/>
    <property type="evidence" value="ECO:0007669"/>
    <property type="project" value="InterPro"/>
</dbReference>
<dbReference type="KEGG" id="cdiv:CPM_0090"/>
<dbReference type="PROSITE" id="PS50035">
    <property type="entry name" value="PLD"/>
    <property type="match status" value="1"/>
</dbReference>
<dbReference type="PROSITE" id="PS51192">
    <property type="entry name" value="HELICASE_ATP_BIND_1"/>
    <property type="match status" value="1"/>
</dbReference>
<dbReference type="Proteomes" id="UP000187822">
    <property type="component" value="Chromosome I"/>
</dbReference>
<dbReference type="CDD" id="cd18799">
    <property type="entry name" value="SF2_C_EcoAI-like"/>
    <property type="match status" value="1"/>
</dbReference>
<dbReference type="InterPro" id="IPR021835">
    <property type="entry name" value="DUF3427"/>
</dbReference>
<evidence type="ECO:0000313" key="5">
    <source>
        <dbReference type="Proteomes" id="UP000187822"/>
    </source>
</evidence>
<dbReference type="OrthoDB" id="56011at2157"/>
<accession>A0A1R4A4S9</accession>
<dbReference type="InterPro" id="IPR006935">
    <property type="entry name" value="Helicase/UvrB_N"/>
</dbReference>
<dbReference type="Pfam" id="PF04851">
    <property type="entry name" value="ResIII"/>
    <property type="match status" value="1"/>
</dbReference>
<feature type="domain" description="Helicase C-terminal" evidence="3">
    <location>
        <begin position="567"/>
        <end position="724"/>
    </location>
</feature>
<organism evidence="4 5">
    <name type="scientific">Cuniculiplasma divulgatum</name>
    <dbReference type="NCBI Taxonomy" id="1673428"/>
    <lineage>
        <taxon>Archaea</taxon>
        <taxon>Methanobacteriati</taxon>
        <taxon>Thermoplasmatota</taxon>
        <taxon>Thermoplasmata</taxon>
        <taxon>Thermoplasmatales</taxon>
        <taxon>Cuniculiplasmataceae</taxon>
        <taxon>Cuniculiplasma</taxon>
    </lineage>
</organism>
<proteinExistence type="predicted"/>
<evidence type="ECO:0000313" key="4">
    <source>
        <dbReference type="EMBL" id="SJK83987.1"/>
    </source>
</evidence>
<protein>
    <submittedName>
        <fullName evidence="4">Type III restriction protein subunit R</fullName>
    </submittedName>
</protein>
<dbReference type="InterPro" id="IPR014001">
    <property type="entry name" value="Helicase_ATP-bd"/>
</dbReference>